<dbReference type="InterPro" id="IPR008593">
    <property type="entry name" value="Dam_MeTrfase"/>
</dbReference>
<name>A0A8S5SUM2_9CAUD</name>
<protein>
    <submittedName>
        <fullName evidence="2">DNA N-6-adenine-methyltransferase</fullName>
    </submittedName>
</protein>
<evidence type="ECO:0000313" key="2">
    <source>
        <dbReference type="EMBL" id="DAF54266.1"/>
    </source>
</evidence>
<sequence length="348" mass="39616">MTENEQKDSWRTPPALFKPLRKAFKFRYDMAASDHNHLLPRYFTKEHSALDADWSELTGWKWCNPPYSDPLPWVTCASQGRKTVMLLNQDTTTKWAKLARQTANLIILLDWRIRFIHAVTGKAGPSNNKCQQLIIFEEVPPNGSAQIEIMSEGELNEYLSRRSKSSRQRRQTMKAFEYCKNAATTMEQRGKENGYDTKEERSAKQIAAVFNALTGRDLTEQEAWVFMICLKLVRQTRKHQEDNIVDLVAYAALLGESYATVHDEIQIDTTAAQFDSLKGVAVKLDGKIAATAFQDAVKKTVEAWKLPEGVLVKTQPLVTLHGEDGSKIQMTLDDFRKMEKTLVTNALK</sequence>
<dbReference type="GO" id="GO:0003677">
    <property type="term" value="F:DNA binding"/>
    <property type="evidence" value="ECO:0007669"/>
    <property type="project" value="InterPro"/>
</dbReference>
<feature type="domain" description="DUF6378" evidence="1">
    <location>
        <begin position="186"/>
        <end position="256"/>
    </location>
</feature>
<reference evidence="2" key="1">
    <citation type="journal article" date="2021" name="Proc. Natl. Acad. Sci. U.S.A.">
        <title>A Catalog of Tens of Thousands of Viruses from Human Metagenomes Reveals Hidden Associations with Chronic Diseases.</title>
        <authorList>
            <person name="Tisza M.J."/>
            <person name="Buck C.B."/>
        </authorList>
    </citation>
    <scope>NUCLEOTIDE SEQUENCE</scope>
    <source>
        <strain evidence="2">CtFRY1</strain>
    </source>
</reference>
<accession>A0A8S5SUM2</accession>
<dbReference type="Pfam" id="PF19905">
    <property type="entry name" value="DUF6378"/>
    <property type="match status" value="1"/>
</dbReference>
<dbReference type="InterPro" id="IPR045958">
    <property type="entry name" value="DUF6378"/>
</dbReference>
<dbReference type="EMBL" id="BK032676">
    <property type="protein sequence ID" value="DAF54266.1"/>
    <property type="molecule type" value="Genomic_DNA"/>
</dbReference>
<organism evidence="2">
    <name type="scientific">Siphoviridae sp. ctFRY1</name>
    <dbReference type="NCBI Taxonomy" id="2827820"/>
    <lineage>
        <taxon>Viruses</taxon>
        <taxon>Duplodnaviria</taxon>
        <taxon>Heunggongvirae</taxon>
        <taxon>Uroviricota</taxon>
        <taxon>Caudoviricetes</taxon>
    </lineage>
</organism>
<dbReference type="Pfam" id="PF05869">
    <property type="entry name" value="Dam"/>
    <property type="match status" value="1"/>
</dbReference>
<evidence type="ECO:0000259" key="1">
    <source>
        <dbReference type="Pfam" id="PF19905"/>
    </source>
</evidence>
<dbReference type="GO" id="GO:0009307">
    <property type="term" value="P:DNA restriction-modification system"/>
    <property type="evidence" value="ECO:0007669"/>
    <property type="project" value="InterPro"/>
</dbReference>
<proteinExistence type="predicted"/>
<dbReference type="GO" id="GO:0009007">
    <property type="term" value="F:site-specific DNA-methyltransferase (adenine-specific) activity"/>
    <property type="evidence" value="ECO:0007669"/>
    <property type="project" value="InterPro"/>
</dbReference>